<dbReference type="CDD" id="cd05259">
    <property type="entry name" value="PCBER_SDR_a"/>
    <property type="match status" value="1"/>
</dbReference>
<feature type="domain" description="NmrA-like" evidence="3">
    <location>
        <begin position="7"/>
        <end position="140"/>
    </location>
</feature>
<dbReference type="SUPFAM" id="SSF51735">
    <property type="entry name" value="NAD(P)-binding Rossmann-fold domains"/>
    <property type="match status" value="1"/>
</dbReference>
<organism evidence="4 5">
    <name type="scientific">Mycena pura</name>
    <dbReference type="NCBI Taxonomy" id="153505"/>
    <lineage>
        <taxon>Eukaryota</taxon>
        <taxon>Fungi</taxon>
        <taxon>Dikarya</taxon>
        <taxon>Basidiomycota</taxon>
        <taxon>Agaricomycotina</taxon>
        <taxon>Agaricomycetes</taxon>
        <taxon>Agaricomycetidae</taxon>
        <taxon>Agaricales</taxon>
        <taxon>Marasmiineae</taxon>
        <taxon>Mycenaceae</taxon>
        <taxon>Mycena</taxon>
    </lineage>
</organism>
<evidence type="ECO:0000256" key="2">
    <source>
        <dbReference type="ARBA" id="ARBA00023002"/>
    </source>
</evidence>
<dbReference type="Pfam" id="PF05368">
    <property type="entry name" value="NmrA"/>
    <property type="match status" value="1"/>
</dbReference>
<dbReference type="PANTHER" id="PTHR47706">
    <property type="entry name" value="NMRA-LIKE FAMILY PROTEIN"/>
    <property type="match status" value="1"/>
</dbReference>
<evidence type="ECO:0000313" key="5">
    <source>
        <dbReference type="Proteomes" id="UP001219525"/>
    </source>
</evidence>
<keyword evidence="2" id="KW-0560">Oxidoreductase</keyword>
<keyword evidence="5" id="KW-1185">Reference proteome</keyword>
<evidence type="ECO:0000259" key="3">
    <source>
        <dbReference type="Pfam" id="PF05368"/>
    </source>
</evidence>
<dbReference type="Gene3D" id="3.40.50.720">
    <property type="entry name" value="NAD(P)-binding Rossmann-like Domain"/>
    <property type="match status" value="1"/>
</dbReference>
<dbReference type="EMBL" id="JARJCW010000033">
    <property type="protein sequence ID" value="KAJ7208638.1"/>
    <property type="molecule type" value="Genomic_DNA"/>
</dbReference>
<dbReference type="InterPro" id="IPR051609">
    <property type="entry name" value="NmrA/Isoflavone_reductase-like"/>
</dbReference>
<evidence type="ECO:0000313" key="4">
    <source>
        <dbReference type="EMBL" id="KAJ7208638.1"/>
    </source>
</evidence>
<proteinExistence type="predicted"/>
<evidence type="ECO:0000256" key="1">
    <source>
        <dbReference type="ARBA" id="ARBA00022857"/>
    </source>
</evidence>
<dbReference type="Proteomes" id="UP001219525">
    <property type="component" value="Unassembled WGS sequence"/>
</dbReference>
<sequence>MPNYITNVAIIGATGRIGGAFAEALVKTGKHTVTVLVRPDSTGKLPEGVKTVSVNYDDDIDSPSNSLVTALRGQHFLAITLGVSATEERHDYILKAAGKAGVQYVMPNMYGSDTANRQLAEESGYSGHQRIENVRKLANAACVTMVCGFWYEWSLALGENFFGIDIKNRKVTFFDEGTTKVTVSTWDECGRALAGLLSLPETGPSPCVADWKDKKLFVQSFLVSQRDMLDSLHRVLGDTDADWTIVKVPAAQRIQEAQEQLKNGDFRGFVKKMYSRTFLNPGEADYSKQLADEIIGLPKEDLDTVTKTVMDIVNNDWKELNLPPPMMAVIGA</sequence>
<protein>
    <recommendedName>
        <fullName evidence="3">NmrA-like domain-containing protein</fullName>
    </recommendedName>
</protein>
<dbReference type="PANTHER" id="PTHR47706:SF7">
    <property type="entry name" value="CIPA-LIKE, PUTATIVE (AFU_ORTHOLOGUE AFUA_1G01630)-RELATED"/>
    <property type="match status" value="1"/>
</dbReference>
<dbReference type="Gene3D" id="3.90.25.10">
    <property type="entry name" value="UDP-galactose 4-epimerase, domain 1"/>
    <property type="match status" value="1"/>
</dbReference>
<dbReference type="InterPro" id="IPR008030">
    <property type="entry name" value="NmrA-like"/>
</dbReference>
<dbReference type="AlphaFoldDB" id="A0AAD6VC20"/>
<comment type="caution">
    <text evidence="4">The sequence shown here is derived from an EMBL/GenBank/DDBJ whole genome shotgun (WGS) entry which is preliminary data.</text>
</comment>
<reference evidence="4" key="1">
    <citation type="submission" date="2023-03" db="EMBL/GenBank/DDBJ databases">
        <title>Massive genome expansion in bonnet fungi (Mycena s.s.) driven by repeated elements and novel gene families across ecological guilds.</title>
        <authorList>
            <consortium name="Lawrence Berkeley National Laboratory"/>
            <person name="Harder C.B."/>
            <person name="Miyauchi S."/>
            <person name="Viragh M."/>
            <person name="Kuo A."/>
            <person name="Thoen E."/>
            <person name="Andreopoulos B."/>
            <person name="Lu D."/>
            <person name="Skrede I."/>
            <person name="Drula E."/>
            <person name="Henrissat B."/>
            <person name="Morin E."/>
            <person name="Kohler A."/>
            <person name="Barry K."/>
            <person name="LaButti K."/>
            <person name="Morin E."/>
            <person name="Salamov A."/>
            <person name="Lipzen A."/>
            <person name="Mereny Z."/>
            <person name="Hegedus B."/>
            <person name="Baldrian P."/>
            <person name="Stursova M."/>
            <person name="Weitz H."/>
            <person name="Taylor A."/>
            <person name="Grigoriev I.V."/>
            <person name="Nagy L.G."/>
            <person name="Martin F."/>
            <person name="Kauserud H."/>
        </authorList>
    </citation>
    <scope>NUCLEOTIDE SEQUENCE</scope>
    <source>
        <strain evidence="4">9144</strain>
    </source>
</reference>
<dbReference type="GO" id="GO:0016491">
    <property type="term" value="F:oxidoreductase activity"/>
    <property type="evidence" value="ECO:0007669"/>
    <property type="project" value="UniProtKB-KW"/>
</dbReference>
<gene>
    <name evidence="4" type="ORF">GGX14DRAFT_566851</name>
</gene>
<accession>A0AAD6VC20</accession>
<name>A0AAD6VC20_9AGAR</name>
<dbReference type="InterPro" id="IPR045312">
    <property type="entry name" value="PCBER-like"/>
</dbReference>
<dbReference type="InterPro" id="IPR036291">
    <property type="entry name" value="NAD(P)-bd_dom_sf"/>
</dbReference>
<keyword evidence="1" id="KW-0521">NADP</keyword>